<dbReference type="SUPFAM" id="SSF53067">
    <property type="entry name" value="Actin-like ATPase domain"/>
    <property type="match status" value="2"/>
</dbReference>
<dbReference type="GO" id="GO:0006071">
    <property type="term" value="P:glycerol metabolic process"/>
    <property type="evidence" value="ECO:0007669"/>
    <property type="project" value="TreeGrafter"/>
</dbReference>
<comment type="caution">
    <text evidence="10">The sequence shown here is derived from an EMBL/GenBank/DDBJ whole genome shotgun (WGS) entry which is preliminary data.</text>
</comment>
<dbReference type="AlphaFoldDB" id="A0A1Y4QY11"/>
<dbReference type="Pfam" id="PF00370">
    <property type="entry name" value="FGGY_N"/>
    <property type="match status" value="1"/>
</dbReference>
<evidence type="ECO:0000256" key="6">
    <source>
        <dbReference type="ARBA" id="ARBA00023157"/>
    </source>
</evidence>
<keyword evidence="2" id="KW-0808">Transferase</keyword>
<feature type="domain" description="Carbohydrate kinase FGGY C-terminal" evidence="9">
    <location>
        <begin position="250"/>
        <end position="433"/>
    </location>
</feature>
<name>A0A1Y4QY11_9ENTE</name>
<proteinExistence type="inferred from homology"/>
<keyword evidence="7" id="KW-0684">Rhamnose metabolism</keyword>
<evidence type="ECO:0000259" key="9">
    <source>
        <dbReference type="Pfam" id="PF02782"/>
    </source>
</evidence>
<dbReference type="CDD" id="cd07771">
    <property type="entry name" value="ASKHA_NBD_FGGY_RhaB-like"/>
    <property type="match status" value="1"/>
</dbReference>
<dbReference type="InterPro" id="IPR013449">
    <property type="entry name" value="Rhamnulokinase"/>
</dbReference>
<evidence type="ECO:0000313" key="11">
    <source>
        <dbReference type="Proteomes" id="UP000196074"/>
    </source>
</evidence>
<evidence type="ECO:0008006" key="12">
    <source>
        <dbReference type="Google" id="ProtNLM"/>
    </source>
</evidence>
<evidence type="ECO:0000256" key="1">
    <source>
        <dbReference type="ARBA" id="ARBA00009156"/>
    </source>
</evidence>
<organism evidence="10 11">
    <name type="scientific">Enterococcus cecorum</name>
    <dbReference type="NCBI Taxonomy" id="44008"/>
    <lineage>
        <taxon>Bacteria</taxon>
        <taxon>Bacillati</taxon>
        <taxon>Bacillota</taxon>
        <taxon>Bacilli</taxon>
        <taxon>Lactobacillales</taxon>
        <taxon>Enterococcaceae</taxon>
        <taxon>Enterococcus</taxon>
    </lineage>
</organism>
<protein>
    <recommendedName>
        <fullName evidence="12">Rhamnulokinase</fullName>
    </recommendedName>
</protein>
<evidence type="ECO:0000256" key="3">
    <source>
        <dbReference type="ARBA" id="ARBA00022741"/>
    </source>
</evidence>
<dbReference type="PANTHER" id="PTHR10196:SF93">
    <property type="entry name" value="L-RHAMNULOKINASE"/>
    <property type="match status" value="1"/>
</dbReference>
<dbReference type="GO" id="GO:0004370">
    <property type="term" value="F:glycerol kinase activity"/>
    <property type="evidence" value="ECO:0007669"/>
    <property type="project" value="TreeGrafter"/>
</dbReference>
<dbReference type="PANTHER" id="PTHR10196">
    <property type="entry name" value="SUGAR KINASE"/>
    <property type="match status" value="1"/>
</dbReference>
<evidence type="ECO:0000256" key="5">
    <source>
        <dbReference type="ARBA" id="ARBA00022840"/>
    </source>
</evidence>
<sequence>MFSVLAFDLGATSSRGIVFSIINGNITQQEVYRFTGYKYFDSTKNAYFWNINDIISQIKSIILTASIKYDIQSIGIDSWGCDFVLLDSHNHKLMDPLCYETMLMNENYNICEELPEYFFEITGIPNSPINTSSQLIYLKRNYPEIISQAHSLLMIPDYILFLLTGCKYSESSIASTTQLFDLEKRTWSKNLVDYLEIPMKIFPKIILPFSRIGYFEINDSTSIPIHSIVSHDTACAVFTIPESSSPIYFISSGTWSIIGEKNEIGLLKSKGLSTSYSYEQAGDGKILKLKNILGMWYIEKVANEMQNTTNEHFNIPDIQELLMKKIPKNNVIDLDKIKLSSHNNISKSLIKIYGKYGHMESIDIFQIIYQNLAFKYADILSDLNHNKYPIFIFGGGSKSKFMNQLITNITQSKVIPIYDEASALGNSIAQFIALNLIKSKDEAYKLLKNIFDLKEYTPINNPIFNEYHLIYINNKRGNAK</sequence>
<dbReference type="GO" id="GO:0008993">
    <property type="term" value="F:rhamnulokinase activity"/>
    <property type="evidence" value="ECO:0007669"/>
    <property type="project" value="InterPro"/>
</dbReference>
<evidence type="ECO:0000313" key="10">
    <source>
        <dbReference type="EMBL" id="OUQ10225.1"/>
    </source>
</evidence>
<accession>A0A1Y4QY11</accession>
<comment type="similarity">
    <text evidence="1">Belongs to the FGGY kinase family.</text>
</comment>
<keyword evidence="4" id="KW-0418">Kinase</keyword>
<evidence type="ECO:0000256" key="7">
    <source>
        <dbReference type="ARBA" id="ARBA00023308"/>
    </source>
</evidence>
<keyword evidence="5" id="KW-0067">ATP-binding</keyword>
<dbReference type="Gene3D" id="3.30.420.40">
    <property type="match status" value="2"/>
</dbReference>
<dbReference type="InterPro" id="IPR018484">
    <property type="entry name" value="FGGY_N"/>
</dbReference>
<dbReference type="GO" id="GO:0019301">
    <property type="term" value="P:rhamnose catabolic process"/>
    <property type="evidence" value="ECO:0007669"/>
    <property type="project" value="InterPro"/>
</dbReference>
<evidence type="ECO:0000256" key="2">
    <source>
        <dbReference type="ARBA" id="ARBA00022679"/>
    </source>
</evidence>
<dbReference type="GO" id="GO:0005524">
    <property type="term" value="F:ATP binding"/>
    <property type="evidence" value="ECO:0007669"/>
    <property type="project" value="UniProtKB-KW"/>
</dbReference>
<gene>
    <name evidence="10" type="ORF">B5E88_06650</name>
</gene>
<evidence type="ECO:0000259" key="8">
    <source>
        <dbReference type="Pfam" id="PF00370"/>
    </source>
</evidence>
<dbReference type="InterPro" id="IPR018485">
    <property type="entry name" value="FGGY_C"/>
</dbReference>
<feature type="domain" description="Carbohydrate kinase FGGY N-terminal" evidence="8">
    <location>
        <begin position="4"/>
        <end position="223"/>
    </location>
</feature>
<dbReference type="Pfam" id="PF02782">
    <property type="entry name" value="FGGY_C"/>
    <property type="match status" value="1"/>
</dbReference>
<dbReference type="InterPro" id="IPR043129">
    <property type="entry name" value="ATPase_NBD"/>
</dbReference>
<keyword evidence="6" id="KW-1015">Disulfide bond</keyword>
<dbReference type="GO" id="GO:0005829">
    <property type="term" value="C:cytosol"/>
    <property type="evidence" value="ECO:0007669"/>
    <property type="project" value="TreeGrafter"/>
</dbReference>
<evidence type="ECO:0000256" key="4">
    <source>
        <dbReference type="ARBA" id="ARBA00022777"/>
    </source>
</evidence>
<keyword evidence="3" id="KW-0547">Nucleotide-binding</keyword>
<reference evidence="11" key="1">
    <citation type="submission" date="2017-04" db="EMBL/GenBank/DDBJ databases">
        <title>Function of individual gut microbiota members based on whole genome sequencing of pure cultures obtained from chicken caecum.</title>
        <authorList>
            <person name="Medvecky M."/>
            <person name="Cejkova D."/>
            <person name="Polansky O."/>
            <person name="Karasova D."/>
            <person name="Kubasova T."/>
            <person name="Cizek A."/>
            <person name="Rychlik I."/>
        </authorList>
    </citation>
    <scope>NUCLEOTIDE SEQUENCE [LARGE SCALE GENOMIC DNA]</scope>
    <source>
        <strain evidence="11">An144</strain>
    </source>
</reference>
<dbReference type="RefSeq" id="WP_080961679.1">
    <property type="nucleotide sequence ID" value="NZ_CP144502.1"/>
</dbReference>
<dbReference type="Proteomes" id="UP000196074">
    <property type="component" value="Unassembled WGS sequence"/>
</dbReference>
<dbReference type="EMBL" id="NFLC01000011">
    <property type="protein sequence ID" value="OUQ10225.1"/>
    <property type="molecule type" value="Genomic_DNA"/>
</dbReference>